<protein>
    <submittedName>
        <fullName evidence="1">Uncharacterized protein</fullName>
    </submittedName>
</protein>
<evidence type="ECO:0000313" key="1">
    <source>
        <dbReference type="EMBL" id="GFO20504.1"/>
    </source>
</evidence>
<name>A0AAV4BQB3_9GAST</name>
<gene>
    <name evidence="1" type="ORF">PoB_004700900</name>
</gene>
<accession>A0AAV4BQB3</accession>
<dbReference type="AlphaFoldDB" id="A0AAV4BQB3"/>
<reference evidence="1 2" key="1">
    <citation type="journal article" date="2021" name="Elife">
        <title>Chloroplast acquisition without the gene transfer in kleptoplastic sea slugs, Plakobranchus ocellatus.</title>
        <authorList>
            <person name="Maeda T."/>
            <person name="Takahashi S."/>
            <person name="Yoshida T."/>
            <person name="Shimamura S."/>
            <person name="Takaki Y."/>
            <person name="Nagai Y."/>
            <person name="Toyoda A."/>
            <person name="Suzuki Y."/>
            <person name="Arimoto A."/>
            <person name="Ishii H."/>
            <person name="Satoh N."/>
            <person name="Nishiyama T."/>
            <person name="Hasebe M."/>
            <person name="Maruyama T."/>
            <person name="Minagawa J."/>
            <person name="Obokata J."/>
            <person name="Shigenobu S."/>
        </authorList>
    </citation>
    <scope>NUCLEOTIDE SEQUENCE [LARGE SCALE GENOMIC DNA]</scope>
</reference>
<sequence>MIRRFSEVDQLILLSPKLHGNASRAVRGGDRIFRMGESVEESKWPSPVSEGMTISGCAVMSWDITA</sequence>
<comment type="caution">
    <text evidence="1">The sequence shown here is derived from an EMBL/GenBank/DDBJ whole genome shotgun (WGS) entry which is preliminary data.</text>
</comment>
<dbReference type="Proteomes" id="UP000735302">
    <property type="component" value="Unassembled WGS sequence"/>
</dbReference>
<organism evidence="1 2">
    <name type="scientific">Plakobranchus ocellatus</name>
    <dbReference type="NCBI Taxonomy" id="259542"/>
    <lineage>
        <taxon>Eukaryota</taxon>
        <taxon>Metazoa</taxon>
        <taxon>Spiralia</taxon>
        <taxon>Lophotrochozoa</taxon>
        <taxon>Mollusca</taxon>
        <taxon>Gastropoda</taxon>
        <taxon>Heterobranchia</taxon>
        <taxon>Euthyneura</taxon>
        <taxon>Panpulmonata</taxon>
        <taxon>Sacoglossa</taxon>
        <taxon>Placobranchoidea</taxon>
        <taxon>Plakobranchidae</taxon>
        <taxon>Plakobranchus</taxon>
    </lineage>
</organism>
<dbReference type="EMBL" id="BLXT01005159">
    <property type="protein sequence ID" value="GFO20504.1"/>
    <property type="molecule type" value="Genomic_DNA"/>
</dbReference>
<evidence type="ECO:0000313" key="2">
    <source>
        <dbReference type="Proteomes" id="UP000735302"/>
    </source>
</evidence>
<proteinExistence type="predicted"/>
<keyword evidence="2" id="KW-1185">Reference proteome</keyword>